<feature type="transmembrane region" description="Helical" evidence="7">
    <location>
        <begin position="227"/>
        <end position="253"/>
    </location>
</feature>
<feature type="transmembrane region" description="Helical" evidence="7">
    <location>
        <begin position="101"/>
        <end position="123"/>
    </location>
</feature>
<comment type="similarity">
    <text evidence="7">Belongs to the binding-protein-dependent transport system permease family.</text>
</comment>
<evidence type="ECO:0000256" key="5">
    <source>
        <dbReference type="ARBA" id="ARBA00022989"/>
    </source>
</evidence>
<evidence type="ECO:0000256" key="2">
    <source>
        <dbReference type="ARBA" id="ARBA00022448"/>
    </source>
</evidence>
<evidence type="ECO:0000313" key="9">
    <source>
        <dbReference type="EMBL" id="NBI07232.1"/>
    </source>
</evidence>
<gene>
    <name evidence="9" type="ORF">D3Z33_10265</name>
</gene>
<evidence type="ECO:0000256" key="6">
    <source>
        <dbReference type="ARBA" id="ARBA00023136"/>
    </source>
</evidence>
<dbReference type="OrthoDB" id="9773221at2"/>
<keyword evidence="10" id="KW-1185">Reference proteome</keyword>
<evidence type="ECO:0000256" key="4">
    <source>
        <dbReference type="ARBA" id="ARBA00022692"/>
    </source>
</evidence>
<dbReference type="Gene3D" id="1.10.3720.10">
    <property type="entry name" value="MetI-like"/>
    <property type="match status" value="1"/>
</dbReference>
<comment type="subcellular location">
    <subcellularLocation>
        <location evidence="1 7">Cell membrane</location>
        <topology evidence="1 7">Multi-pass membrane protein</topology>
    </subcellularLocation>
</comment>
<dbReference type="CDD" id="cd06261">
    <property type="entry name" value="TM_PBP2"/>
    <property type="match status" value="1"/>
</dbReference>
<evidence type="ECO:0000259" key="8">
    <source>
        <dbReference type="PROSITE" id="PS50928"/>
    </source>
</evidence>
<sequence length="307" mass="34454">MGRYIIKRIFFMIISIWLIATITFFLMHQLPGDPLASGGKRLEPEIRRNLEAKYGLDKPLIVQYGYFLKNAVKGDFGLSMVYKTRTVNDIIMEAFPKSMTLGLWAVGIGLFFGLTFGIIAALNNKGFFDYFVIILAVVGVSVPNFVFASLFQYVFGRELGWFPVAGWNGPVYMILPVLALGLRLIAYQARMMKTNMIEIMGSDYVKTAKAKGLSKTAIVIKHVIRNAILPIITLLGPLIASIVTGSFVIERIFAIPGMGKFFVDAVNQYDYTLILGTTLFYAMLLIFMVFVVDIVYGFVDPRIRIDE</sequence>
<dbReference type="InterPro" id="IPR000515">
    <property type="entry name" value="MetI-like"/>
</dbReference>
<keyword evidence="6 7" id="KW-0472">Membrane</keyword>
<organism evidence="9 10">
    <name type="scientific">Senegalia massiliensis</name>
    <dbReference type="NCBI Taxonomy" id="1720316"/>
    <lineage>
        <taxon>Bacteria</taxon>
        <taxon>Bacillati</taxon>
        <taxon>Bacillota</taxon>
        <taxon>Clostridia</taxon>
        <taxon>Eubacteriales</taxon>
        <taxon>Clostridiaceae</taxon>
        <taxon>Senegalia</taxon>
    </lineage>
</organism>
<keyword evidence="3" id="KW-1003">Cell membrane</keyword>
<feature type="transmembrane region" description="Helical" evidence="7">
    <location>
        <begin position="9"/>
        <end position="27"/>
    </location>
</feature>
<feature type="domain" description="ABC transmembrane type-1" evidence="8">
    <location>
        <begin position="95"/>
        <end position="296"/>
    </location>
</feature>
<dbReference type="SUPFAM" id="SSF161098">
    <property type="entry name" value="MetI-like"/>
    <property type="match status" value="1"/>
</dbReference>
<keyword evidence="2 7" id="KW-0813">Transport</keyword>
<dbReference type="PROSITE" id="PS50928">
    <property type="entry name" value="ABC_TM1"/>
    <property type="match status" value="1"/>
</dbReference>
<reference evidence="9 10" key="1">
    <citation type="submission" date="2018-08" db="EMBL/GenBank/DDBJ databases">
        <title>Murine metabolic-syndrome-specific gut microbial biobank.</title>
        <authorList>
            <person name="Liu C."/>
        </authorList>
    </citation>
    <scope>NUCLEOTIDE SEQUENCE [LARGE SCALE GENOMIC DNA]</scope>
    <source>
        <strain evidence="9 10">583</strain>
    </source>
</reference>
<dbReference type="PANTHER" id="PTHR43163">
    <property type="entry name" value="DIPEPTIDE TRANSPORT SYSTEM PERMEASE PROTEIN DPPB-RELATED"/>
    <property type="match status" value="1"/>
</dbReference>
<dbReference type="Pfam" id="PF19300">
    <property type="entry name" value="BPD_transp_1_N"/>
    <property type="match status" value="1"/>
</dbReference>
<evidence type="ECO:0000313" key="10">
    <source>
        <dbReference type="Proteomes" id="UP000467132"/>
    </source>
</evidence>
<dbReference type="InterPro" id="IPR035906">
    <property type="entry name" value="MetI-like_sf"/>
</dbReference>
<feature type="transmembrane region" description="Helical" evidence="7">
    <location>
        <begin position="273"/>
        <end position="299"/>
    </location>
</feature>
<protein>
    <submittedName>
        <fullName evidence="9">ABC transporter permease</fullName>
    </submittedName>
</protein>
<proteinExistence type="inferred from homology"/>
<dbReference type="EMBL" id="QXXA01000011">
    <property type="protein sequence ID" value="NBI07232.1"/>
    <property type="molecule type" value="Genomic_DNA"/>
</dbReference>
<dbReference type="GO" id="GO:0005886">
    <property type="term" value="C:plasma membrane"/>
    <property type="evidence" value="ECO:0007669"/>
    <property type="project" value="UniProtKB-SubCell"/>
</dbReference>
<dbReference type="PANTHER" id="PTHR43163:SF6">
    <property type="entry name" value="DIPEPTIDE TRANSPORT SYSTEM PERMEASE PROTEIN DPPB-RELATED"/>
    <property type="match status" value="1"/>
</dbReference>
<evidence type="ECO:0000256" key="1">
    <source>
        <dbReference type="ARBA" id="ARBA00004651"/>
    </source>
</evidence>
<dbReference type="GO" id="GO:0055085">
    <property type="term" value="P:transmembrane transport"/>
    <property type="evidence" value="ECO:0007669"/>
    <property type="project" value="InterPro"/>
</dbReference>
<comment type="caution">
    <text evidence="9">The sequence shown here is derived from an EMBL/GenBank/DDBJ whole genome shotgun (WGS) entry which is preliminary data.</text>
</comment>
<keyword evidence="5 7" id="KW-1133">Transmembrane helix</keyword>
<dbReference type="AlphaFoldDB" id="A0A845R1D5"/>
<name>A0A845R1D5_9CLOT</name>
<feature type="transmembrane region" description="Helical" evidence="7">
    <location>
        <begin position="167"/>
        <end position="186"/>
    </location>
</feature>
<dbReference type="RefSeq" id="WP_160197703.1">
    <property type="nucleotide sequence ID" value="NZ_QXXA01000011.1"/>
</dbReference>
<accession>A0A845R1D5</accession>
<feature type="transmembrane region" description="Helical" evidence="7">
    <location>
        <begin position="130"/>
        <end position="155"/>
    </location>
</feature>
<evidence type="ECO:0000256" key="7">
    <source>
        <dbReference type="RuleBase" id="RU363032"/>
    </source>
</evidence>
<evidence type="ECO:0000256" key="3">
    <source>
        <dbReference type="ARBA" id="ARBA00022475"/>
    </source>
</evidence>
<dbReference type="InterPro" id="IPR045621">
    <property type="entry name" value="BPD_transp_1_N"/>
</dbReference>
<dbReference type="Proteomes" id="UP000467132">
    <property type="component" value="Unassembled WGS sequence"/>
</dbReference>
<keyword evidence="4 7" id="KW-0812">Transmembrane</keyword>
<dbReference type="Pfam" id="PF00528">
    <property type="entry name" value="BPD_transp_1"/>
    <property type="match status" value="1"/>
</dbReference>